<feature type="domain" description="CS" evidence="5">
    <location>
        <begin position="41"/>
        <end position="147"/>
    </location>
</feature>
<dbReference type="PANTHER" id="PTHR11527">
    <property type="entry name" value="HEAT-SHOCK PROTEIN 20 FAMILY MEMBER"/>
    <property type="match status" value="1"/>
</dbReference>
<reference evidence="6" key="1">
    <citation type="submission" date="2021-06" db="EMBL/GenBank/DDBJ databases">
        <authorList>
            <person name="Kallberg Y."/>
            <person name="Tangrot J."/>
            <person name="Rosling A."/>
        </authorList>
    </citation>
    <scope>NUCLEOTIDE SEQUENCE</scope>
    <source>
        <strain evidence="6">CL551</strain>
    </source>
</reference>
<dbReference type="OrthoDB" id="1431247at2759"/>
<dbReference type="Pfam" id="PF00011">
    <property type="entry name" value="HSP20"/>
    <property type="match status" value="1"/>
</dbReference>
<gene>
    <name evidence="6" type="ORF">AMORRO_LOCUS8451</name>
</gene>
<comment type="caution">
    <text evidence="6">The sequence shown here is derived from an EMBL/GenBank/DDBJ whole genome shotgun (WGS) entry which is preliminary data.</text>
</comment>
<dbReference type="InterPro" id="IPR007052">
    <property type="entry name" value="CS_dom"/>
</dbReference>
<dbReference type="PROSITE" id="PS01031">
    <property type="entry name" value="SHSP"/>
    <property type="match status" value="1"/>
</dbReference>
<proteinExistence type="inferred from homology"/>
<protein>
    <submittedName>
        <fullName evidence="6">5809_t:CDS:1</fullName>
    </submittedName>
</protein>
<dbReference type="SUPFAM" id="SSF49764">
    <property type="entry name" value="HSP20-like chaperones"/>
    <property type="match status" value="1"/>
</dbReference>
<dbReference type="InterPro" id="IPR008978">
    <property type="entry name" value="HSP20-like_chaperone"/>
</dbReference>
<dbReference type="InterPro" id="IPR031107">
    <property type="entry name" value="Small_HSP"/>
</dbReference>
<comment type="similarity">
    <text evidence="2 3">Belongs to the small heat shock protein (HSP20) family.</text>
</comment>
<evidence type="ECO:0000313" key="7">
    <source>
        <dbReference type="Proteomes" id="UP000789342"/>
    </source>
</evidence>
<evidence type="ECO:0000256" key="2">
    <source>
        <dbReference type="PROSITE-ProRule" id="PRU00285"/>
    </source>
</evidence>
<evidence type="ECO:0000313" key="6">
    <source>
        <dbReference type="EMBL" id="CAG8616140.1"/>
    </source>
</evidence>
<keyword evidence="1" id="KW-0346">Stress response</keyword>
<dbReference type="PROSITE" id="PS51203">
    <property type="entry name" value="CS"/>
    <property type="match status" value="1"/>
</dbReference>
<evidence type="ECO:0000256" key="1">
    <source>
        <dbReference type="ARBA" id="ARBA00023016"/>
    </source>
</evidence>
<dbReference type="AlphaFoldDB" id="A0A9N9CXZ4"/>
<dbReference type="EMBL" id="CAJVPV010007218">
    <property type="protein sequence ID" value="CAG8616140.1"/>
    <property type="molecule type" value="Genomic_DNA"/>
</dbReference>
<organism evidence="6 7">
    <name type="scientific">Acaulospora morrowiae</name>
    <dbReference type="NCBI Taxonomy" id="94023"/>
    <lineage>
        <taxon>Eukaryota</taxon>
        <taxon>Fungi</taxon>
        <taxon>Fungi incertae sedis</taxon>
        <taxon>Mucoromycota</taxon>
        <taxon>Glomeromycotina</taxon>
        <taxon>Glomeromycetes</taxon>
        <taxon>Diversisporales</taxon>
        <taxon>Acaulosporaceae</taxon>
        <taxon>Acaulospora</taxon>
    </lineage>
</organism>
<evidence type="ECO:0000256" key="3">
    <source>
        <dbReference type="RuleBase" id="RU003616"/>
    </source>
</evidence>
<dbReference type="Gene3D" id="2.60.40.790">
    <property type="match status" value="1"/>
</dbReference>
<dbReference type="CDD" id="cd06464">
    <property type="entry name" value="ACD_sHsps-like"/>
    <property type="match status" value="1"/>
</dbReference>
<evidence type="ECO:0000259" key="5">
    <source>
        <dbReference type="PROSITE" id="PS51203"/>
    </source>
</evidence>
<keyword evidence="7" id="KW-1185">Reference proteome</keyword>
<name>A0A9N9CXZ4_9GLOM</name>
<dbReference type="Proteomes" id="UP000789342">
    <property type="component" value="Unassembled WGS sequence"/>
</dbReference>
<evidence type="ECO:0000259" key="4">
    <source>
        <dbReference type="PROSITE" id="PS01031"/>
    </source>
</evidence>
<feature type="domain" description="SHSP" evidence="4">
    <location>
        <begin position="37"/>
        <end position="147"/>
    </location>
</feature>
<accession>A0A9N9CXZ4</accession>
<sequence length="147" mass="16669">MSIVGHGWDNEFDRFESSVANLFDAPRRYGHSNRNNQLSKSWAPPLDVHETEKEYIVNAELPGVNKDKINVDIRENALIISGETKHNQEYKEGSTHIQERRYGSFHRAITLPSNVKSNEITAKFEQGILEVKIPKGEAPGSRKVAIQ</sequence>
<dbReference type="InterPro" id="IPR002068">
    <property type="entry name" value="A-crystallin/Hsp20_dom"/>
</dbReference>